<evidence type="ECO:0000313" key="4">
    <source>
        <dbReference type="Proteomes" id="UP001214553"/>
    </source>
</evidence>
<dbReference type="PANTHER" id="PTHR46268">
    <property type="entry name" value="STRESS RESPONSE PROTEIN NHAX"/>
    <property type="match status" value="1"/>
</dbReference>
<name>A0ABY8C3D9_9MICO</name>
<dbReference type="CDD" id="cd00293">
    <property type="entry name" value="USP-like"/>
    <property type="match status" value="2"/>
</dbReference>
<proteinExistence type="inferred from homology"/>
<dbReference type="InterPro" id="IPR006015">
    <property type="entry name" value="Universal_stress_UspA"/>
</dbReference>
<feature type="domain" description="UspA" evidence="2">
    <location>
        <begin position="52"/>
        <end position="122"/>
    </location>
</feature>
<dbReference type="RefSeq" id="WP_275278910.1">
    <property type="nucleotide sequence ID" value="NZ_CP119108.1"/>
</dbReference>
<dbReference type="Gene3D" id="3.40.50.620">
    <property type="entry name" value="HUPs"/>
    <property type="match status" value="2"/>
</dbReference>
<evidence type="ECO:0000313" key="3">
    <source>
        <dbReference type="EMBL" id="WEG09586.1"/>
    </source>
</evidence>
<accession>A0ABY8C3D9</accession>
<evidence type="ECO:0000259" key="2">
    <source>
        <dbReference type="Pfam" id="PF00582"/>
    </source>
</evidence>
<reference evidence="3 4" key="1">
    <citation type="submission" date="2023-03" db="EMBL/GenBank/DDBJ databases">
        <title>Genome sequence of Microbacterium sp. KACC 23027.</title>
        <authorList>
            <person name="Kim S."/>
            <person name="Heo J."/>
            <person name="Kwon S.-W."/>
        </authorList>
    </citation>
    <scope>NUCLEOTIDE SEQUENCE [LARGE SCALE GENOMIC DNA]</scope>
    <source>
        <strain evidence="3 4">KACC 23027</strain>
    </source>
</reference>
<dbReference type="PRINTS" id="PR01438">
    <property type="entry name" value="UNVRSLSTRESS"/>
</dbReference>
<comment type="similarity">
    <text evidence="1">Belongs to the universal stress protein A family.</text>
</comment>
<sequence>MYARIVVALDGSAFAEEVIPRAAGIAEQIGATLSFVRIAERPGDMLAADEYVRALTRQLGVDGRAVVATGSVSESIMGEVDRVPGSLVAISARGRSGLGTAVLGSVAREYVQSSSDPVLVYRPSSAAEDGGSPISTVVLPLDGTARSESMAEEAADWAQALQATLMVVQVIDARRADMTGIDTTEDAYVRSRAELIAAGRGIHTEWEVLHGDPADALSSYVRGRHDVLVVMATRTQPAMRAAVLGSVTSGLMHAASVPVVVRAVRP</sequence>
<protein>
    <submittedName>
        <fullName evidence="3">Universal stress protein</fullName>
    </submittedName>
</protein>
<dbReference type="InterPro" id="IPR014729">
    <property type="entry name" value="Rossmann-like_a/b/a_fold"/>
</dbReference>
<gene>
    <name evidence="3" type="ORF">PU630_03185</name>
</gene>
<organism evidence="3 4">
    <name type="scientific">Microbacterium horticulturae</name>
    <dbReference type="NCBI Taxonomy" id="3028316"/>
    <lineage>
        <taxon>Bacteria</taxon>
        <taxon>Bacillati</taxon>
        <taxon>Actinomycetota</taxon>
        <taxon>Actinomycetes</taxon>
        <taxon>Micrococcales</taxon>
        <taxon>Microbacteriaceae</taxon>
        <taxon>Microbacterium</taxon>
    </lineage>
</organism>
<dbReference type="InterPro" id="IPR006016">
    <property type="entry name" value="UspA"/>
</dbReference>
<dbReference type="EMBL" id="CP119108">
    <property type="protein sequence ID" value="WEG09586.1"/>
    <property type="molecule type" value="Genomic_DNA"/>
</dbReference>
<dbReference type="Pfam" id="PF00582">
    <property type="entry name" value="Usp"/>
    <property type="match status" value="2"/>
</dbReference>
<evidence type="ECO:0000256" key="1">
    <source>
        <dbReference type="ARBA" id="ARBA00008791"/>
    </source>
</evidence>
<keyword evidence="4" id="KW-1185">Reference proteome</keyword>
<dbReference type="PANTHER" id="PTHR46268:SF6">
    <property type="entry name" value="UNIVERSAL STRESS PROTEIN UP12"/>
    <property type="match status" value="1"/>
</dbReference>
<feature type="domain" description="UspA" evidence="2">
    <location>
        <begin position="136"/>
        <end position="261"/>
    </location>
</feature>
<dbReference type="SUPFAM" id="SSF52402">
    <property type="entry name" value="Adenine nucleotide alpha hydrolases-like"/>
    <property type="match status" value="2"/>
</dbReference>
<dbReference type="Proteomes" id="UP001214553">
    <property type="component" value="Chromosome"/>
</dbReference>